<keyword evidence="1 11" id="KW-0813">Transport</keyword>
<feature type="domain" description="Helicase ATP-binding" evidence="12">
    <location>
        <begin position="122"/>
        <end position="300"/>
    </location>
</feature>
<feature type="binding site" evidence="11">
    <location>
        <position position="548"/>
    </location>
    <ligand>
        <name>ATP</name>
        <dbReference type="ChEBI" id="CHEBI:30616"/>
    </ligand>
</feature>
<dbReference type="PANTHER" id="PTHR30612:SF0">
    <property type="entry name" value="CHLOROPLAST PROTEIN-TRANSPORTING ATPASE"/>
    <property type="match status" value="1"/>
</dbReference>
<keyword evidence="3 11" id="KW-0963">Cytoplasm</keyword>
<evidence type="ECO:0000259" key="12">
    <source>
        <dbReference type="PROSITE" id="PS51192"/>
    </source>
</evidence>
<dbReference type="PROSITE" id="PS01312">
    <property type="entry name" value="SECA"/>
    <property type="match status" value="1"/>
</dbReference>
<evidence type="ECO:0000256" key="11">
    <source>
        <dbReference type="HAMAP-Rule" id="MF_01382"/>
    </source>
</evidence>
<evidence type="ECO:0000256" key="4">
    <source>
        <dbReference type="ARBA" id="ARBA00022519"/>
    </source>
</evidence>
<keyword evidence="10 11" id="KW-0472">Membrane</keyword>
<evidence type="ECO:0000256" key="9">
    <source>
        <dbReference type="ARBA" id="ARBA00023010"/>
    </source>
</evidence>
<sequence>MLGSRTASATPRAPAVRFYPEREDRDDGWLEDAGQAVLGAVTRTVSRVTAPLRDRITVARIKRIGRRLAALDDAGFDAELGRIRMRLRRSGLGAASIRLGIAAAREVSYRSLGLRHHDVQIRGALAMLRGRLIEMDTGEGKTITAALAAATAACCGRPTHVITVNNYLAARDAETLAPLYARMGLRVGVILEKMAPTDRRAAYLCDVTYGSNTEIAFDYLRDRITFGPEGPQALRQRLRRLTGGEAAQEPVMRGLPFAIIDEADSVLVDEARTPLIISRQTDPEEEAIWANRALDLARALREGADYKLNREEKRVTLTERGKARLEELTTGDASIWLSRIKREEVVHQALSALFLFHRGDHYLVHEGKVQIVDEYTGRLQPDRSWSDGMHQLVEAKEGAEVTAQNLAVARMTYQRFFRRYETLAGMTGTAREVRGELQEVYGLMVQRIPPNRRSRLRLLPPQVYRRGSLKWAAVLGETQRAIAAGRPVLIGTRSVATSQTVSEHLSAAGFAHVVLNAENDSAESEIIARAGEPGRITVATNMAGRGVDIALAPGVAEAGGLHVILTERHDSARIDRQFAGRAGRRGEPGSAATLLALDDPLAAVLRAPLLKAWARVPFFGLPARLRVFDRAQGRVEKSHARARKDLVRQDRRLDRMLSFTGGLE</sequence>
<organism evidence="15 16">
    <name type="scientific">Salipiger mangrovisoli</name>
    <dbReference type="NCBI Taxonomy" id="2865933"/>
    <lineage>
        <taxon>Bacteria</taxon>
        <taxon>Pseudomonadati</taxon>
        <taxon>Pseudomonadota</taxon>
        <taxon>Alphaproteobacteria</taxon>
        <taxon>Rhodobacterales</taxon>
        <taxon>Roseobacteraceae</taxon>
        <taxon>Salipiger</taxon>
    </lineage>
</organism>
<comment type="similarity">
    <text evidence="11">Belongs to the SecA family.</text>
</comment>
<evidence type="ECO:0000256" key="1">
    <source>
        <dbReference type="ARBA" id="ARBA00022448"/>
    </source>
</evidence>
<gene>
    <name evidence="11" type="primary">secA</name>
    <name evidence="15" type="ORF">IQ782_09120</name>
</gene>
<evidence type="ECO:0000256" key="8">
    <source>
        <dbReference type="ARBA" id="ARBA00022967"/>
    </source>
</evidence>
<dbReference type="PRINTS" id="PR00906">
    <property type="entry name" value="SECA"/>
</dbReference>
<keyword evidence="7 11" id="KW-0653">Protein transport</keyword>
<comment type="subunit">
    <text evidence="11">Monomer and homodimer. Part of the essential Sec protein translocation apparatus which comprises SecA, SecYEG and auxiliary proteins SecDF-YajC and YidC.</text>
</comment>
<dbReference type="SUPFAM" id="SSF52540">
    <property type="entry name" value="P-loop containing nucleoside triphosphate hydrolases"/>
    <property type="match status" value="2"/>
</dbReference>
<comment type="subcellular location">
    <subcellularLocation>
        <location evidence="11">Cell membrane</location>
        <topology evidence="11">Peripheral membrane protein</topology>
        <orientation evidence="11">Cytoplasmic side</orientation>
    </subcellularLocation>
    <subcellularLocation>
        <location evidence="11">Cytoplasm</location>
    </subcellularLocation>
    <text evidence="11">Distribution is 50-50.</text>
</comment>
<comment type="function">
    <text evidence="11">Part of the Sec protein translocase complex. Interacts with the SecYEG preprotein conducting channel. Has a central role in coupling the hydrolysis of ATP to the transfer of proteins into and across the cell membrane, serving both as a receptor for the preprotein-SecB complex and as an ATP-driven molecular motor driving the stepwise translocation of polypeptide chains across the membrane.</text>
</comment>
<accession>A0ABR9X0D1</accession>
<feature type="binding site" evidence="11">
    <location>
        <begin position="138"/>
        <end position="142"/>
    </location>
    <ligand>
        <name>ATP</name>
        <dbReference type="ChEBI" id="CHEBI:30616"/>
    </ligand>
</feature>
<evidence type="ECO:0000256" key="2">
    <source>
        <dbReference type="ARBA" id="ARBA00022475"/>
    </source>
</evidence>
<keyword evidence="9 11" id="KW-0811">Translocation</keyword>
<dbReference type="PROSITE" id="PS51194">
    <property type="entry name" value="HELICASE_CTER"/>
    <property type="match status" value="1"/>
</dbReference>
<dbReference type="InterPro" id="IPR014018">
    <property type="entry name" value="SecA_motor_DEAD"/>
</dbReference>
<keyword evidence="4" id="KW-0997">Cell inner membrane</keyword>
<dbReference type="CDD" id="cd17928">
    <property type="entry name" value="DEXDc_SecA"/>
    <property type="match status" value="1"/>
</dbReference>
<dbReference type="SMART" id="SM00957">
    <property type="entry name" value="SecA_DEAD"/>
    <property type="match status" value="1"/>
</dbReference>
<dbReference type="InterPro" id="IPR027417">
    <property type="entry name" value="P-loop_NTPase"/>
</dbReference>
<feature type="domain" description="Helicase C-terminal" evidence="13">
    <location>
        <begin position="468"/>
        <end position="629"/>
    </location>
</feature>
<keyword evidence="6 11" id="KW-0067">ATP-binding</keyword>
<evidence type="ECO:0000256" key="10">
    <source>
        <dbReference type="ARBA" id="ARBA00023136"/>
    </source>
</evidence>
<reference evidence="15 16" key="1">
    <citation type="journal article" date="2021" name="Int. J. Syst. Evol. Microbiol.">
        <title>Salipiger mangrovisoli sp. nov., isolated from mangrove soil and the proposal for the reclassification of Paraphaeobacter pallidus as Salipiger pallidus comb. nov.</title>
        <authorList>
            <person name="Du J."/>
            <person name="Liu Y."/>
            <person name="Pei T."/>
            <person name="Deng M.R."/>
            <person name="Zhu H."/>
        </authorList>
    </citation>
    <scope>NUCLEOTIDE SEQUENCE [LARGE SCALE GENOMIC DNA]</scope>
    <source>
        <strain evidence="15 16">6D45A</strain>
    </source>
</reference>
<dbReference type="EC" id="7.4.2.8" evidence="11"/>
<keyword evidence="16" id="KW-1185">Reference proteome</keyword>
<dbReference type="Pfam" id="PF01043">
    <property type="entry name" value="SecA_PP_bind"/>
    <property type="match status" value="1"/>
</dbReference>
<evidence type="ECO:0000313" key="15">
    <source>
        <dbReference type="EMBL" id="MBE9636996.1"/>
    </source>
</evidence>
<dbReference type="InterPro" id="IPR001650">
    <property type="entry name" value="Helicase_C-like"/>
</dbReference>
<dbReference type="EMBL" id="JADFFK010000005">
    <property type="protein sequence ID" value="MBE9636996.1"/>
    <property type="molecule type" value="Genomic_DNA"/>
</dbReference>
<keyword evidence="2 11" id="KW-1003">Cell membrane</keyword>
<dbReference type="InterPro" id="IPR011115">
    <property type="entry name" value="SecA_DEAD"/>
</dbReference>
<dbReference type="RefSeq" id="WP_194134307.1">
    <property type="nucleotide sequence ID" value="NZ_JADFFK010000005.1"/>
</dbReference>
<keyword evidence="8 11" id="KW-1278">Translocase</keyword>
<dbReference type="Pfam" id="PF07517">
    <property type="entry name" value="SecA_DEAD"/>
    <property type="match status" value="1"/>
</dbReference>
<evidence type="ECO:0000256" key="6">
    <source>
        <dbReference type="ARBA" id="ARBA00022840"/>
    </source>
</evidence>
<evidence type="ECO:0000259" key="13">
    <source>
        <dbReference type="PROSITE" id="PS51194"/>
    </source>
</evidence>
<feature type="domain" description="SecA family profile" evidence="14">
    <location>
        <begin position="36"/>
        <end position="626"/>
    </location>
</feature>
<dbReference type="Gene3D" id="3.40.50.300">
    <property type="entry name" value="P-loop containing nucleotide triphosphate hydrolases"/>
    <property type="match status" value="2"/>
</dbReference>
<keyword evidence="5 11" id="KW-0547">Nucleotide-binding</keyword>
<dbReference type="SMART" id="SM00958">
    <property type="entry name" value="SecA_PP_bind"/>
    <property type="match status" value="1"/>
</dbReference>
<dbReference type="InterPro" id="IPR036670">
    <property type="entry name" value="SecA_X-link_sf"/>
</dbReference>
<comment type="caution">
    <text evidence="15">The sequence shown here is derived from an EMBL/GenBank/DDBJ whole genome shotgun (WGS) entry which is preliminary data.</text>
</comment>
<proteinExistence type="inferred from homology"/>
<dbReference type="InterPro" id="IPR014001">
    <property type="entry name" value="Helicase_ATP-bd"/>
</dbReference>
<evidence type="ECO:0000256" key="5">
    <source>
        <dbReference type="ARBA" id="ARBA00022741"/>
    </source>
</evidence>
<evidence type="ECO:0000259" key="14">
    <source>
        <dbReference type="PROSITE" id="PS51196"/>
    </source>
</evidence>
<dbReference type="InterPro" id="IPR011130">
    <property type="entry name" value="SecA_preprotein_X-link_dom"/>
</dbReference>
<evidence type="ECO:0000256" key="3">
    <source>
        <dbReference type="ARBA" id="ARBA00022490"/>
    </source>
</evidence>
<comment type="catalytic activity">
    <reaction evidence="11">
        <text>ATP + H2O + cellular proteinSide 1 = ADP + phosphate + cellular proteinSide 2.</text>
        <dbReference type="EC" id="7.4.2.8"/>
    </reaction>
</comment>
<dbReference type="PANTHER" id="PTHR30612">
    <property type="entry name" value="SECA INNER MEMBRANE COMPONENT OF SEC PROTEIN SECRETION SYSTEM"/>
    <property type="match status" value="1"/>
</dbReference>
<evidence type="ECO:0000313" key="16">
    <source>
        <dbReference type="Proteomes" id="UP000607796"/>
    </source>
</evidence>
<protein>
    <recommendedName>
        <fullName evidence="11">Protein translocase subunit SecA</fullName>
        <ecNumber evidence="11">7.4.2.8</ecNumber>
    </recommendedName>
</protein>
<dbReference type="InterPro" id="IPR000185">
    <property type="entry name" value="SecA"/>
</dbReference>
<dbReference type="InterPro" id="IPR044722">
    <property type="entry name" value="SecA_SF2_C"/>
</dbReference>
<dbReference type="Gene3D" id="3.90.1440.10">
    <property type="entry name" value="SecA, preprotein cross-linking domain"/>
    <property type="match status" value="1"/>
</dbReference>
<dbReference type="CDD" id="cd18803">
    <property type="entry name" value="SF2_C_secA"/>
    <property type="match status" value="1"/>
</dbReference>
<dbReference type="InterPro" id="IPR020937">
    <property type="entry name" value="SecA_CS"/>
</dbReference>
<dbReference type="HAMAP" id="MF_01382">
    <property type="entry name" value="SecA"/>
    <property type="match status" value="1"/>
</dbReference>
<dbReference type="SUPFAM" id="SSF81767">
    <property type="entry name" value="Pre-protein crosslinking domain of SecA"/>
    <property type="match status" value="1"/>
</dbReference>
<evidence type="ECO:0000256" key="7">
    <source>
        <dbReference type="ARBA" id="ARBA00022927"/>
    </source>
</evidence>
<dbReference type="Pfam" id="PF21090">
    <property type="entry name" value="P-loop_SecA"/>
    <property type="match status" value="2"/>
</dbReference>
<feature type="binding site" evidence="11">
    <location>
        <position position="120"/>
    </location>
    <ligand>
        <name>ATP</name>
        <dbReference type="ChEBI" id="CHEBI:30616"/>
    </ligand>
</feature>
<name>A0ABR9X0D1_9RHOB</name>
<dbReference type="PROSITE" id="PS51192">
    <property type="entry name" value="HELICASE_ATP_BIND_1"/>
    <property type="match status" value="1"/>
</dbReference>
<dbReference type="Proteomes" id="UP000607796">
    <property type="component" value="Unassembled WGS sequence"/>
</dbReference>
<dbReference type="PROSITE" id="PS51196">
    <property type="entry name" value="SECA_MOTOR_DEAD"/>
    <property type="match status" value="1"/>
</dbReference>